<keyword evidence="5" id="KW-0960">Knottin</keyword>
<keyword evidence="13" id="KW-1185">Reference proteome</keyword>
<keyword evidence="4" id="KW-0732">Signal</keyword>
<proteinExistence type="predicted"/>
<evidence type="ECO:0000259" key="11">
    <source>
        <dbReference type="PROSITE" id="PS51150"/>
    </source>
</evidence>
<keyword evidence="6 9" id="KW-1015">Disulfide bond</keyword>
<protein>
    <recommendedName>
        <fullName evidence="2">Agouti-signaling protein</fullName>
    </recommendedName>
    <alternativeName>
        <fullName evidence="8">Agouti switch protein</fullName>
    </alternativeName>
</protein>
<feature type="disulfide bond" evidence="9">
    <location>
        <begin position="206"/>
        <end position="220"/>
    </location>
</feature>
<dbReference type="GO" id="GO:0031779">
    <property type="term" value="F:melanocortin receptor binding"/>
    <property type="evidence" value="ECO:0007669"/>
    <property type="project" value="TreeGrafter"/>
</dbReference>
<comment type="subcellular location">
    <subcellularLocation>
        <location evidence="1">Secreted</location>
    </subcellularLocation>
</comment>
<feature type="disulfide bond" evidence="9">
    <location>
        <begin position="213"/>
        <end position="231"/>
    </location>
</feature>
<dbReference type="Gene3D" id="4.10.760.10">
    <property type="entry name" value="Agouti domain"/>
    <property type="match status" value="1"/>
</dbReference>
<dbReference type="Proteomes" id="UP000694561">
    <property type="component" value="Unplaced"/>
</dbReference>
<feature type="disulfide bond" evidence="9">
    <location>
        <begin position="222"/>
        <end position="229"/>
    </location>
</feature>
<dbReference type="GO" id="GO:0005615">
    <property type="term" value="C:extracellular space"/>
    <property type="evidence" value="ECO:0007669"/>
    <property type="project" value="TreeGrafter"/>
</dbReference>
<evidence type="ECO:0000256" key="7">
    <source>
        <dbReference type="ARBA" id="ARBA00023180"/>
    </source>
</evidence>
<keyword evidence="3" id="KW-0964">Secreted</keyword>
<dbReference type="PROSITE" id="PS51150">
    <property type="entry name" value="AGOUTI_2"/>
    <property type="match status" value="1"/>
</dbReference>
<evidence type="ECO:0000256" key="6">
    <source>
        <dbReference type="ARBA" id="ARBA00023157"/>
    </source>
</evidence>
<evidence type="ECO:0000256" key="10">
    <source>
        <dbReference type="SAM" id="MobiDB-lite"/>
    </source>
</evidence>
<dbReference type="GO" id="GO:0009755">
    <property type="term" value="P:hormone-mediated signaling pathway"/>
    <property type="evidence" value="ECO:0007669"/>
    <property type="project" value="InterPro"/>
</dbReference>
<evidence type="ECO:0000256" key="1">
    <source>
        <dbReference type="ARBA" id="ARBA00004613"/>
    </source>
</evidence>
<dbReference type="Ensembl" id="ENSMMNT00015002490.1">
    <property type="protein sequence ID" value="ENSMMNP00015002250.1"/>
    <property type="gene ID" value="ENSMMNG00015001751.1"/>
</dbReference>
<dbReference type="SMART" id="SM00792">
    <property type="entry name" value="Agouti"/>
    <property type="match status" value="1"/>
</dbReference>
<keyword evidence="7" id="KW-0325">Glycoprotein</keyword>
<reference evidence="12" key="2">
    <citation type="submission" date="2025-09" db="UniProtKB">
        <authorList>
            <consortium name="Ensembl"/>
        </authorList>
    </citation>
    <scope>IDENTIFICATION</scope>
</reference>
<name>A0A8C6AI79_MONMO</name>
<dbReference type="AlphaFoldDB" id="A0A8C6AI79"/>
<evidence type="ECO:0000313" key="13">
    <source>
        <dbReference type="Proteomes" id="UP000694561"/>
    </source>
</evidence>
<feature type="disulfide bond" evidence="9">
    <location>
        <begin position="217"/>
        <end position="238"/>
    </location>
</feature>
<reference evidence="12" key="1">
    <citation type="submission" date="2025-08" db="UniProtKB">
        <authorList>
            <consortium name="Ensembl"/>
        </authorList>
    </citation>
    <scope>IDENTIFICATION</scope>
</reference>
<dbReference type="PANTHER" id="PTHR16551">
    <property type="entry name" value="AGOUTI RELATED"/>
    <property type="match status" value="1"/>
</dbReference>
<dbReference type="GeneTree" id="ENSGT00940000154258"/>
<dbReference type="PANTHER" id="PTHR16551:SF1">
    <property type="entry name" value="AGOUTI-SIGNALING PROTEIN"/>
    <property type="match status" value="1"/>
</dbReference>
<dbReference type="Pfam" id="PF05039">
    <property type="entry name" value="Agouti"/>
    <property type="match status" value="1"/>
</dbReference>
<evidence type="ECO:0000256" key="4">
    <source>
        <dbReference type="ARBA" id="ARBA00022729"/>
    </source>
</evidence>
<dbReference type="InterPro" id="IPR007733">
    <property type="entry name" value="Agouti"/>
</dbReference>
<dbReference type="SUPFAM" id="SSF57055">
    <property type="entry name" value="Agouti-related protein"/>
    <property type="match status" value="1"/>
</dbReference>
<evidence type="ECO:0000256" key="2">
    <source>
        <dbReference type="ARBA" id="ARBA00017885"/>
    </source>
</evidence>
<evidence type="ECO:0000256" key="3">
    <source>
        <dbReference type="ARBA" id="ARBA00022525"/>
    </source>
</evidence>
<organism evidence="12 13">
    <name type="scientific">Monodon monoceros</name>
    <name type="common">Narwhal</name>
    <name type="synonym">Ceratodon monodon</name>
    <dbReference type="NCBI Taxonomy" id="40151"/>
    <lineage>
        <taxon>Eukaryota</taxon>
        <taxon>Metazoa</taxon>
        <taxon>Chordata</taxon>
        <taxon>Craniata</taxon>
        <taxon>Vertebrata</taxon>
        <taxon>Euteleostomi</taxon>
        <taxon>Mammalia</taxon>
        <taxon>Eutheria</taxon>
        <taxon>Laurasiatheria</taxon>
        <taxon>Artiodactyla</taxon>
        <taxon>Whippomorpha</taxon>
        <taxon>Cetacea</taxon>
        <taxon>Odontoceti</taxon>
        <taxon>Monodontidae</taxon>
        <taxon>Monodon</taxon>
    </lineage>
</organism>
<sequence length="238" mass="25844">MWDVPGPGLEPMSPALAGRFLTTAPPEKSLPPFLVFLSSSPISFSLFFLHQFPFPVLSLTGPPAPLGHWGVEWGQSTSPKKAGGHIHLPGPLAHLTAFSVPLRPPGMDVTRLLLATLLVCLCFLTAYSHLAPEEKPRDERSLRSNSSMNLLDFPSVSIVAQNKKSKKISRKEAEKKRSSKKKASMKKVAQPQPPPPGSCVATRDSCKPPAPPCCDPCAFCQCRFFRSACSCRVLNPTC</sequence>
<dbReference type="InterPro" id="IPR027300">
    <property type="entry name" value="Agouti_dom"/>
</dbReference>
<evidence type="ECO:0000256" key="9">
    <source>
        <dbReference type="PROSITE-ProRule" id="PRU00494"/>
    </source>
</evidence>
<dbReference type="GO" id="GO:0005184">
    <property type="term" value="F:neuropeptide hormone activity"/>
    <property type="evidence" value="ECO:0007669"/>
    <property type="project" value="TreeGrafter"/>
</dbReference>
<evidence type="ECO:0000256" key="5">
    <source>
        <dbReference type="ARBA" id="ARBA00022854"/>
    </source>
</evidence>
<feature type="region of interest" description="Disordered" evidence="10">
    <location>
        <begin position="161"/>
        <end position="204"/>
    </location>
</feature>
<gene>
    <name evidence="12" type="primary">ASIP</name>
</gene>
<dbReference type="GO" id="GO:0032438">
    <property type="term" value="P:melanosome organization"/>
    <property type="evidence" value="ECO:0007669"/>
    <property type="project" value="TreeGrafter"/>
</dbReference>
<dbReference type="InterPro" id="IPR036836">
    <property type="entry name" value="Agouti_dom_sf"/>
</dbReference>
<feature type="disulfide bond" evidence="9">
    <location>
        <begin position="199"/>
        <end position="214"/>
    </location>
</feature>
<feature type="domain" description="Agouti" evidence="11">
    <location>
        <begin position="199"/>
        <end position="238"/>
    </location>
</feature>
<evidence type="ECO:0000313" key="12">
    <source>
        <dbReference type="Ensembl" id="ENSMMNP00015002250.1"/>
    </source>
</evidence>
<accession>A0A8C6AI79</accession>
<evidence type="ECO:0000256" key="8">
    <source>
        <dbReference type="ARBA" id="ARBA00033432"/>
    </source>
</evidence>
<dbReference type="PROSITE" id="PS60024">
    <property type="entry name" value="AGOUTI_1"/>
    <property type="match status" value="1"/>
</dbReference>